<gene>
    <name evidence="8" type="ORF">N801_17580</name>
</gene>
<evidence type="ECO:0000256" key="4">
    <source>
        <dbReference type="ARBA" id="ARBA00022989"/>
    </source>
</evidence>
<feature type="transmembrane region" description="Helical" evidence="7">
    <location>
        <begin position="226"/>
        <end position="247"/>
    </location>
</feature>
<dbReference type="STRING" id="1385519.N801_17580"/>
<comment type="caution">
    <text evidence="8">The sequence shown here is derived from an EMBL/GenBank/DDBJ whole genome shotgun (WGS) entry which is preliminary data.</text>
</comment>
<protein>
    <recommendedName>
        <fullName evidence="10">Lysylphosphatidylglycerol synthetase</fullName>
    </recommendedName>
</protein>
<dbReference type="Proteomes" id="UP000030013">
    <property type="component" value="Unassembled WGS sequence"/>
</dbReference>
<evidence type="ECO:0000256" key="2">
    <source>
        <dbReference type="ARBA" id="ARBA00022475"/>
    </source>
</evidence>
<feature type="transmembrane region" description="Helical" evidence="7">
    <location>
        <begin position="80"/>
        <end position="107"/>
    </location>
</feature>
<dbReference type="eggNOG" id="COG0392">
    <property type="taxonomic scope" value="Bacteria"/>
</dbReference>
<evidence type="ECO:0000256" key="6">
    <source>
        <dbReference type="SAM" id="MobiDB-lite"/>
    </source>
</evidence>
<comment type="subcellular location">
    <subcellularLocation>
        <location evidence="1">Cell membrane</location>
        <topology evidence="1">Multi-pass membrane protein</topology>
    </subcellularLocation>
</comment>
<dbReference type="GO" id="GO:0005886">
    <property type="term" value="C:plasma membrane"/>
    <property type="evidence" value="ECO:0007669"/>
    <property type="project" value="UniProtKB-SubCell"/>
</dbReference>
<dbReference type="PANTHER" id="PTHR39087:SF2">
    <property type="entry name" value="UPF0104 MEMBRANE PROTEIN MJ1595"/>
    <property type="match status" value="1"/>
</dbReference>
<reference evidence="8 9" key="1">
    <citation type="submission" date="2013-08" db="EMBL/GenBank/DDBJ databases">
        <title>The genome sequence of Knoellia aerolata.</title>
        <authorList>
            <person name="Zhu W."/>
            <person name="Wang G."/>
        </authorList>
    </citation>
    <scope>NUCLEOTIDE SEQUENCE [LARGE SCALE GENOMIC DNA]</scope>
    <source>
        <strain evidence="8 9">DSM 18566</strain>
    </source>
</reference>
<keyword evidence="2" id="KW-1003">Cell membrane</keyword>
<dbReference type="PANTHER" id="PTHR39087">
    <property type="entry name" value="UPF0104 MEMBRANE PROTEIN MJ1595"/>
    <property type="match status" value="1"/>
</dbReference>
<evidence type="ECO:0000256" key="1">
    <source>
        <dbReference type="ARBA" id="ARBA00004651"/>
    </source>
</evidence>
<evidence type="ECO:0000313" key="8">
    <source>
        <dbReference type="EMBL" id="KGN39980.1"/>
    </source>
</evidence>
<dbReference type="OrthoDB" id="5182677at2"/>
<evidence type="ECO:0008006" key="10">
    <source>
        <dbReference type="Google" id="ProtNLM"/>
    </source>
</evidence>
<keyword evidence="3 7" id="KW-0812">Transmembrane</keyword>
<keyword evidence="9" id="KW-1185">Reference proteome</keyword>
<dbReference type="EMBL" id="AVPL01000059">
    <property type="protein sequence ID" value="KGN39980.1"/>
    <property type="molecule type" value="Genomic_DNA"/>
</dbReference>
<dbReference type="RefSeq" id="WP_084109114.1">
    <property type="nucleotide sequence ID" value="NZ_AVPL01000059.1"/>
</dbReference>
<feature type="transmembrane region" description="Helical" evidence="7">
    <location>
        <begin position="127"/>
        <end position="146"/>
    </location>
</feature>
<name>A0A0A0JRC6_9MICO</name>
<sequence length="362" mass="38060">MSRRARQVVRVVLGLALAVGLLGWGFPIFADTTWGEIAAHIAAVSWWQASGFLGLVLVGLGCYTLTFTGSLPGLSNWRAFIVNICGSSVSNLLPGGGAVGLAATYTILRSWGFRNRDVSTSVIVTGVWNTLARIALPIVAIAMLWAGNDGLPRSLTSAALAATISGLALFGVFVALLVSERAAQAIGGGVDRLLGPLLRRRKRTMSLHALVHDLRLRTNEVVRTGWLQMTLGMVGFFGFYYLLFVLIMHSVNVFLPLGILFAAFAVGRLLTAVGITPGGVGVTESATVVALVGWGADSASAGAGVVLFSIFTHLMEVPLGALGWLAWSLSPRVRNATGEGPEDRRVGRSGEAGPGEPDRNAP</sequence>
<accession>A0A0A0JRC6</accession>
<keyword evidence="5 7" id="KW-0472">Membrane</keyword>
<feature type="region of interest" description="Disordered" evidence="6">
    <location>
        <begin position="335"/>
        <end position="362"/>
    </location>
</feature>
<feature type="transmembrane region" description="Helical" evidence="7">
    <location>
        <begin position="46"/>
        <end position="68"/>
    </location>
</feature>
<keyword evidence="4 7" id="KW-1133">Transmembrane helix</keyword>
<dbReference type="Pfam" id="PF03706">
    <property type="entry name" value="LPG_synthase_TM"/>
    <property type="match status" value="1"/>
</dbReference>
<proteinExistence type="predicted"/>
<organism evidence="8 9">
    <name type="scientific">Knoellia aerolata DSM 18566</name>
    <dbReference type="NCBI Taxonomy" id="1385519"/>
    <lineage>
        <taxon>Bacteria</taxon>
        <taxon>Bacillati</taxon>
        <taxon>Actinomycetota</taxon>
        <taxon>Actinomycetes</taxon>
        <taxon>Micrococcales</taxon>
        <taxon>Intrasporangiaceae</taxon>
        <taxon>Knoellia</taxon>
    </lineage>
</organism>
<evidence type="ECO:0000313" key="9">
    <source>
        <dbReference type="Proteomes" id="UP000030013"/>
    </source>
</evidence>
<evidence type="ECO:0000256" key="3">
    <source>
        <dbReference type="ARBA" id="ARBA00022692"/>
    </source>
</evidence>
<feature type="transmembrane region" description="Helical" evidence="7">
    <location>
        <begin position="301"/>
        <end position="327"/>
    </location>
</feature>
<evidence type="ECO:0000256" key="7">
    <source>
        <dbReference type="SAM" id="Phobius"/>
    </source>
</evidence>
<feature type="transmembrane region" description="Helical" evidence="7">
    <location>
        <begin position="158"/>
        <end position="178"/>
    </location>
</feature>
<dbReference type="InterPro" id="IPR022791">
    <property type="entry name" value="L-PG_synthase/AglD"/>
</dbReference>
<feature type="transmembrane region" description="Helical" evidence="7">
    <location>
        <begin position="254"/>
        <end position="275"/>
    </location>
</feature>
<evidence type="ECO:0000256" key="5">
    <source>
        <dbReference type="ARBA" id="ARBA00023136"/>
    </source>
</evidence>
<dbReference type="AlphaFoldDB" id="A0A0A0JRC6"/>